<dbReference type="InterPro" id="IPR003137">
    <property type="entry name" value="PA_domain"/>
</dbReference>
<comment type="caution">
    <text evidence="8">The sequence shown here is derived from an EMBL/GenBank/DDBJ whole genome shotgun (WGS) entry which is preliminary data.</text>
</comment>
<dbReference type="Pfam" id="PF02225">
    <property type="entry name" value="PA"/>
    <property type="match status" value="1"/>
</dbReference>
<dbReference type="GO" id="GO:0016020">
    <property type="term" value="C:membrane"/>
    <property type="evidence" value="ECO:0007669"/>
    <property type="project" value="UniProtKB-SubCell"/>
</dbReference>
<feature type="region of interest" description="Disordered" evidence="6">
    <location>
        <begin position="552"/>
        <end position="572"/>
    </location>
</feature>
<dbReference type="Pfam" id="PF13639">
    <property type="entry name" value="zf-RING_2"/>
    <property type="match status" value="1"/>
</dbReference>
<feature type="compositionally biased region" description="Polar residues" evidence="6">
    <location>
        <begin position="1257"/>
        <end position="1290"/>
    </location>
</feature>
<feature type="compositionally biased region" description="Polar residues" evidence="6">
    <location>
        <begin position="814"/>
        <end position="833"/>
    </location>
</feature>
<feature type="compositionally biased region" description="Basic and acidic residues" evidence="6">
    <location>
        <begin position="185"/>
        <end position="199"/>
    </location>
</feature>
<evidence type="ECO:0000256" key="5">
    <source>
        <dbReference type="PROSITE-ProRule" id="PRU00175"/>
    </source>
</evidence>
<feature type="compositionally biased region" description="Polar residues" evidence="6">
    <location>
        <begin position="990"/>
        <end position="1004"/>
    </location>
</feature>
<proteinExistence type="predicted"/>
<feature type="compositionally biased region" description="Polar residues" evidence="6">
    <location>
        <begin position="1184"/>
        <end position="1201"/>
    </location>
</feature>
<keyword evidence="5" id="KW-0863">Zinc-finger</keyword>
<feature type="domain" description="RING-type" evidence="7">
    <location>
        <begin position="729"/>
        <end position="772"/>
    </location>
</feature>
<feature type="region of interest" description="Disordered" evidence="6">
    <location>
        <begin position="779"/>
        <end position="833"/>
    </location>
</feature>
<feature type="region of interest" description="Disordered" evidence="6">
    <location>
        <begin position="1180"/>
        <end position="1202"/>
    </location>
</feature>
<feature type="region of interest" description="Disordered" evidence="6">
    <location>
        <begin position="1368"/>
        <end position="1449"/>
    </location>
</feature>
<dbReference type="GO" id="GO:0005737">
    <property type="term" value="C:cytoplasm"/>
    <property type="evidence" value="ECO:0007669"/>
    <property type="project" value="TreeGrafter"/>
</dbReference>
<keyword evidence="2" id="KW-0812">Transmembrane</keyword>
<feature type="region of interest" description="Disordered" evidence="6">
    <location>
        <begin position="897"/>
        <end position="1011"/>
    </location>
</feature>
<feature type="compositionally biased region" description="Polar residues" evidence="6">
    <location>
        <begin position="1327"/>
        <end position="1342"/>
    </location>
</feature>
<feature type="compositionally biased region" description="Acidic residues" evidence="6">
    <location>
        <begin position="799"/>
        <end position="811"/>
    </location>
</feature>
<comment type="subcellular location">
    <subcellularLocation>
        <location evidence="1">Membrane</location>
    </subcellularLocation>
</comment>
<feature type="compositionally biased region" description="Polar residues" evidence="6">
    <location>
        <begin position="1227"/>
        <end position="1245"/>
    </location>
</feature>
<dbReference type="CDD" id="cd16454">
    <property type="entry name" value="RING-H2_PA-TM-RING"/>
    <property type="match status" value="1"/>
</dbReference>
<keyword evidence="3" id="KW-1133">Transmembrane helix</keyword>
<dbReference type="GO" id="GO:0008270">
    <property type="term" value="F:zinc ion binding"/>
    <property type="evidence" value="ECO:0007669"/>
    <property type="project" value="UniProtKB-KW"/>
</dbReference>
<keyword evidence="4" id="KW-0472">Membrane</keyword>
<dbReference type="InterPro" id="IPR051826">
    <property type="entry name" value="E3_ubiquitin-ligase_domain"/>
</dbReference>
<keyword evidence="5" id="KW-0862">Zinc</keyword>
<feature type="compositionally biased region" description="Basic and acidic residues" evidence="6">
    <location>
        <begin position="1414"/>
        <end position="1428"/>
    </location>
</feature>
<dbReference type="SUPFAM" id="SSF52025">
    <property type="entry name" value="PA domain"/>
    <property type="match status" value="1"/>
</dbReference>
<dbReference type="SUPFAM" id="SSF57850">
    <property type="entry name" value="RING/U-box"/>
    <property type="match status" value="1"/>
</dbReference>
<dbReference type="FunFam" id="3.30.40.10:FF:000364">
    <property type="entry name" value="Protease-associated PA domain protein"/>
    <property type="match status" value="1"/>
</dbReference>
<feature type="compositionally biased region" description="Polar residues" evidence="6">
    <location>
        <begin position="687"/>
        <end position="707"/>
    </location>
</feature>
<evidence type="ECO:0000256" key="2">
    <source>
        <dbReference type="ARBA" id="ARBA00022692"/>
    </source>
</evidence>
<feature type="compositionally biased region" description="Basic and acidic residues" evidence="6">
    <location>
        <begin position="958"/>
        <end position="970"/>
    </location>
</feature>
<dbReference type="SMART" id="SM00184">
    <property type="entry name" value="RING"/>
    <property type="match status" value="1"/>
</dbReference>
<feature type="compositionally biased region" description="Low complexity" evidence="6">
    <location>
        <begin position="1296"/>
        <end position="1315"/>
    </location>
</feature>
<dbReference type="GO" id="GO:0006511">
    <property type="term" value="P:ubiquitin-dependent protein catabolic process"/>
    <property type="evidence" value="ECO:0007669"/>
    <property type="project" value="TreeGrafter"/>
</dbReference>
<evidence type="ECO:0000256" key="1">
    <source>
        <dbReference type="ARBA" id="ARBA00004370"/>
    </source>
</evidence>
<feature type="region of interest" description="Disordered" evidence="6">
    <location>
        <begin position="1222"/>
        <end position="1351"/>
    </location>
</feature>
<feature type="compositionally biased region" description="Basic and acidic residues" evidence="6">
    <location>
        <begin position="1440"/>
        <end position="1449"/>
    </location>
</feature>
<feature type="region of interest" description="Disordered" evidence="6">
    <location>
        <begin position="649"/>
        <end position="711"/>
    </location>
</feature>
<feature type="compositionally biased region" description="Polar residues" evidence="6">
    <location>
        <begin position="1368"/>
        <end position="1378"/>
    </location>
</feature>
<name>A0A8H3Z2M3_VENIN</name>
<feature type="compositionally biased region" description="Low complexity" evidence="6">
    <location>
        <begin position="649"/>
        <end position="675"/>
    </location>
</feature>
<dbReference type="Gene3D" id="3.50.30.30">
    <property type="match status" value="1"/>
</dbReference>
<feature type="compositionally biased region" description="Basic and acidic residues" evidence="6">
    <location>
        <begin position="789"/>
        <end position="798"/>
    </location>
</feature>
<dbReference type="Gene3D" id="3.30.40.10">
    <property type="entry name" value="Zinc/RING finger domain, C3HC4 (zinc finger)"/>
    <property type="match status" value="1"/>
</dbReference>
<evidence type="ECO:0000313" key="8">
    <source>
        <dbReference type="EMBL" id="KAE9978432.1"/>
    </source>
</evidence>
<feature type="compositionally biased region" description="Basic and acidic residues" evidence="6">
    <location>
        <begin position="459"/>
        <end position="469"/>
    </location>
</feature>
<organism evidence="8 9">
    <name type="scientific">Venturia inaequalis</name>
    <name type="common">Apple scab fungus</name>
    <dbReference type="NCBI Taxonomy" id="5025"/>
    <lineage>
        <taxon>Eukaryota</taxon>
        <taxon>Fungi</taxon>
        <taxon>Dikarya</taxon>
        <taxon>Ascomycota</taxon>
        <taxon>Pezizomycotina</taxon>
        <taxon>Dothideomycetes</taxon>
        <taxon>Pleosporomycetidae</taxon>
        <taxon>Venturiales</taxon>
        <taxon>Venturiaceae</taxon>
        <taxon>Venturia</taxon>
    </lineage>
</organism>
<protein>
    <recommendedName>
        <fullName evidence="7">RING-type domain-containing protein</fullName>
    </recommendedName>
</protein>
<feature type="region of interest" description="Disordered" evidence="6">
    <location>
        <begin position="109"/>
        <end position="211"/>
    </location>
</feature>
<gene>
    <name evidence="8" type="ORF">BLS_000649</name>
</gene>
<evidence type="ECO:0000259" key="7">
    <source>
        <dbReference type="PROSITE" id="PS50089"/>
    </source>
</evidence>
<dbReference type="EMBL" id="WNWQ01000112">
    <property type="protein sequence ID" value="KAE9978432.1"/>
    <property type="molecule type" value="Genomic_DNA"/>
</dbReference>
<dbReference type="Proteomes" id="UP000433883">
    <property type="component" value="Unassembled WGS sequence"/>
</dbReference>
<dbReference type="PANTHER" id="PTHR22765:SF406">
    <property type="entry name" value="PA AND RING FINGER DOMAIN PROTEIN (AFU_ORTHOLOGUE AFUA_2G02470)"/>
    <property type="match status" value="1"/>
</dbReference>
<feature type="compositionally biased region" description="Basic and acidic residues" evidence="6">
    <location>
        <begin position="145"/>
        <end position="158"/>
    </location>
</feature>
<dbReference type="InterPro" id="IPR046450">
    <property type="entry name" value="PA_dom_sf"/>
</dbReference>
<reference evidence="8 9" key="1">
    <citation type="submission" date="2019-11" db="EMBL/GenBank/DDBJ databases">
        <title>Venturia inaequalis Genome Resource.</title>
        <authorList>
            <person name="Lichtner F.J."/>
        </authorList>
    </citation>
    <scope>NUCLEOTIDE SEQUENCE [LARGE SCALE GENOMIC DNA]</scope>
    <source>
        <strain evidence="8">Bline_iso_100314</strain>
    </source>
</reference>
<feature type="compositionally biased region" description="Low complexity" evidence="6">
    <location>
        <begin position="552"/>
        <end position="561"/>
    </location>
</feature>
<dbReference type="PROSITE" id="PS50089">
    <property type="entry name" value="ZF_RING_2"/>
    <property type="match status" value="1"/>
</dbReference>
<dbReference type="PANTHER" id="PTHR22765">
    <property type="entry name" value="RING FINGER AND PROTEASE ASSOCIATED DOMAIN-CONTAINING"/>
    <property type="match status" value="1"/>
</dbReference>
<feature type="compositionally biased region" description="Basic and acidic residues" evidence="6">
    <location>
        <begin position="499"/>
        <end position="516"/>
    </location>
</feature>
<evidence type="ECO:0000256" key="4">
    <source>
        <dbReference type="ARBA" id="ARBA00023136"/>
    </source>
</evidence>
<sequence length="1449" mass="159114">MRPIRLLISLSFCILTITTLLFLLPAHRGQLNSTPPAPTKKKGKLRALFSFSTPLFPPSAIISLTDDNSTFFLARPAAFGPLLPANGLSGQLWIGSGFGEDNLGRGGRAEGELGCSDVPGWDESLNKPGHTANGYPKMKYTSHTTKPDLAKKEKDKSKRANAKQDQLVDAEEPPLVASDMSKPNDGTDDHLLKDSDARKAPSSQGVSKHADIQSLQESAEIAGKVVLLSRGGCGFLEKIKWVQRRGGKALIVGDDVRGGQLVTMYARGDTTNVTVPAIFTSYTTAHLLSSLIPYGRAFGAISADGSRVAKLPTNLNKGKGKTLVSDDNKPRFTTTAEASKPTAIVKENTEKVLSDTKPASPIESQKGLMRSILSWIGLGGHQDTSDISRRPPNSGALDWVMVEDWDEDKPKKTKKKQTKPKDANTNPTADNFVIGVHDWRDSGLLSNRKNQESSAVKPRKADKAKDKAKAVPMKGLKLKGGSITPGSGEYENPGTHTELNSKEKTAAHGQTEREKSGPSGDGWLSLLHWGHDDAEPEQHDVQCAGKKCTILGSSSSLPGKSSEQDKAKNGPDHEGLWVTLTPTNMSSSPFFDTLLVLVVSPLATLTVVYALLLLRSRIRRRRWRAPKSVVERLPVRTYHTITSEASTTSIATPISSSPSTPLLSPGPRRIVSRSSSRSRPRARTTSEVPETATSSSPFSEQQESISAQEKRENGLAEWRRRYGGRQKECVVCLEEYVDGVSRVMSLPCGHEFPAECITPWLTTRRRTCPICKGDVVRSMQRGSLSRQNSYDRHQRDASSSDEDEDEDEDEVQAQAANNRNDSPTSAMPMPFSNNLDLELGIEEEQRSRSSSPRPPSLVPERMLRLRPTAISLTPNDIQIASERLAARAFRESIQVCRGPGRSRDEAVVSRTTQLQAPRQAEISDSDDDCLSDASNASKLQPATLRRRSVAASNDSTTSDEHLCPHDDDPYHQTTSRPEPSREPLPRSPLYQSHSAASPKSSPNLRCSPGTPLRVASLRHQFSEGAMPQTGRFNGSPSPQGTMSVQRRNLPPYALPNESKHLFGEDYFQRQLVNVSTSATETALKDDPSPLEIFGLANWEQWEEQLDWQIGHKRGYPMGYTGPGSTRDVVEVERSLRPQLATKLINGEIPWRNAPISLPGPPPENENARLEIELPEGMRGLRTRPMSSRGISTARDYSSQPSHVHIPHGRAMAQQHAHRARIAQYRAPSSQQYAHPLSQRQLSPSGSPVPGQHVPLMNQFTPSSFAQLSHPSSPATNHYYTQRHSTSSRQPSPLERVSSGSPVSRSASSLSDVMSSAPTSRYAERSDMSMTSAPRSSMPTQSIHMPRSRPMSTPYVPTSYERNNQFMARNSHGQGVPTQRPTPPPAIGHGRPPISHRQRNQENSEEAAMSALQGEMERVRLNEQSREMEGQVMNNTPPHESPLDRFLRET</sequence>
<dbReference type="InterPro" id="IPR013083">
    <property type="entry name" value="Znf_RING/FYVE/PHD"/>
</dbReference>
<feature type="region of interest" description="Disordered" evidence="6">
    <location>
        <begin position="842"/>
        <end position="861"/>
    </location>
</feature>
<evidence type="ECO:0000256" key="3">
    <source>
        <dbReference type="ARBA" id="ARBA00022989"/>
    </source>
</evidence>
<dbReference type="CDD" id="cd04813">
    <property type="entry name" value="PA_1"/>
    <property type="match status" value="1"/>
</dbReference>
<dbReference type="GO" id="GO:0061630">
    <property type="term" value="F:ubiquitin protein ligase activity"/>
    <property type="evidence" value="ECO:0007669"/>
    <property type="project" value="TreeGrafter"/>
</dbReference>
<evidence type="ECO:0000256" key="6">
    <source>
        <dbReference type="SAM" id="MobiDB-lite"/>
    </source>
</evidence>
<keyword evidence="5" id="KW-0479">Metal-binding</keyword>
<feature type="compositionally biased region" description="Polar residues" evidence="6">
    <location>
        <begin position="444"/>
        <end position="454"/>
    </location>
</feature>
<accession>A0A8H3Z2M3</accession>
<evidence type="ECO:0000313" key="9">
    <source>
        <dbReference type="Proteomes" id="UP000433883"/>
    </source>
</evidence>
<feature type="compositionally biased region" description="Basic and acidic residues" evidence="6">
    <location>
        <begin position="562"/>
        <end position="572"/>
    </location>
</feature>
<dbReference type="InterPro" id="IPR001841">
    <property type="entry name" value="Znf_RING"/>
</dbReference>
<feature type="region of interest" description="Disordered" evidence="6">
    <location>
        <begin position="402"/>
        <end position="523"/>
    </location>
</feature>